<name>A0AAX1VKQ9_PSEAJ</name>
<proteinExistence type="predicted"/>
<protein>
    <submittedName>
        <fullName evidence="1">Uncharacterized protein</fullName>
    </submittedName>
</protein>
<dbReference type="Proteomes" id="UP000280350">
    <property type="component" value="Unassembled WGS sequence"/>
</dbReference>
<dbReference type="EMBL" id="RBNX01000244">
    <property type="protein sequence ID" value="RML74913.1"/>
    <property type="molecule type" value="Genomic_DNA"/>
</dbReference>
<dbReference type="RefSeq" id="WP_016982043.1">
    <property type="nucleotide sequence ID" value="NZ_AP024464.1"/>
</dbReference>
<comment type="caution">
    <text evidence="1">The sequence shown here is derived from an EMBL/GenBank/DDBJ whole genome shotgun (WGS) entry which is preliminary data.</text>
</comment>
<sequence>MKKVKNAVGIRTDQHMHNTEDARVIVKAVPHKPERKWICKSKIAAKWLANFLLTRSAVWIWNNAGSIWDWLHSNVGPLL</sequence>
<gene>
    <name evidence="1" type="ORF">ALQ89_04880</name>
</gene>
<accession>A0AAX1VKQ9</accession>
<evidence type="ECO:0000313" key="2">
    <source>
        <dbReference type="Proteomes" id="UP000280350"/>
    </source>
</evidence>
<evidence type="ECO:0000313" key="1">
    <source>
        <dbReference type="EMBL" id="RML74913.1"/>
    </source>
</evidence>
<dbReference type="AlphaFoldDB" id="A0AAX1VKQ9"/>
<reference evidence="1 2" key="1">
    <citation type="submission" date="2018-08" db="EMBL/GenBank/DDBJ databases">
        <title>Recombination of ecologically and evolutionarily significant loci maintains genetic cohesion in the Pseudomonas syringae species complex.</title>
        <authorList>
            <person name="Dillon M."/>
            <person name="Thakur S."/>
            <person name="Almeida R.N.D."/>
            <person name="Weir B.S."/>
            <person name="Guttman D.S."/>
        </authorList>
    </citation>
    <scope>NUCLEOTIDE SEQUENCE [LARGE SCALE GENOMIC DNA]</scope>
    <source>
        <strain evidence="1 2">ICMP 2851</strain>
    </source>
</reference>
<organism evidence="1 2">
    <name type="scientific">Pseudomonas amygdali pv. tabaci</name>
    <name type="common">Pseudomonas syringae pv. tabaci</name>
    <dbReference type="NCBI Taxonomy" id="322"/>
    <lineage>
        <taxon>Bacteria</taxon>
        <taxon>Pseudomonadati</taxon>
        <taxon>Pseudomonadota</taxon>
        <taxon>Gammaproteobacteria</taxon>
        <taxon>Pseudomonadales</taxon>
        <taxon>Pseudomonadaceae</taxon>
        <taxon>Pseudomonas</taxon>
        <taxon>Pseudomonas amygdali</taxon>
    </lineage>
</organism>